<evidence type="ECO:0000313" key="5">
    <source>
        <dbReference type="EMBL" id="ACK70452.1"/>
    </source>
</evidence>
<feature type="domain" description="Response regulatory" evidence="2">
    <location>
        <begin position="3"/>
        <end position="119"/>
    </location>
</feature>
<dbReference type="InterPro" id="IPR011006">
    <property type="entry name" value="CheY-like_superfamily"/>
</dbReference>
<dbReference type="RefSeq" id="WP_015954058.1">
    <property type="nucleotide sequence ID" value="NC_011729.1"/>
</dbReference>
<dbReference type="FunFam" id="3.20.20.450:FF:000001">
    <property type="entry name" value="Cyclic di-GMP phosphodiesterase yahA"/>
    <property type="match status" value="1"/>
</dbReference>
<dbReference type="SUPFAM" id="SSF55073">
    <property type="entry name" value="Nucleotide cyclase"/>
    <property type="match status" value="1"/>
</dbReference>
<dbReference type="PROSITE" id="PS50887">
    <property type="entry name" value="GGDEF"/>
    <property type="match status" value="1"/>
</dbReference>
<keyword evidence="1" id="KW-0597">Phosphoprotein</keyword>
<dbReference type="NCBIfam" id="TIGR00254">
    <property type="entry name" value="GGDEF"/>
    <property type="match status" value="1"/>
</dbReference>
<protein>
    <submittedName>
        <fullName evidence="5">Response regulator receiver modulated diguanylate cyclase/phosphodiesterase</fullName>
    </submittedName>
</protein>
<dbReference type="GO" id="GO:0000160">
    <property type="term" value="P:phosphorelay signal transduction system"/>
    <property type="evidence" value="ECO:0007669"/>
    <property type="project" value="InterPro"/>
</dbReference>
<dbReference type="PROSITE" id="PS50110">
    <property type="entry name" value="RESPONSE_REGULATORY"/>
    <property type="match status" value="1"/>
</dbReference>
<dbReference type="SMART" id="SM00448">
    <property type="entry name" value="REC"/>
    <property type="match status" value="1"/>
</dbReference>
<dbReference type="CDD" id="cd01948">
    <property type="entry name" value="EAL"/>
    <property type="match status" value="1"/>
</dbReference>
<evidence type="ECO:0000259" key="4">
    <source>
        <dbReference type="PROSITE" id="PS50887"/>
    </source>
</evidence>
<dbReference type="Pfam" id="PF00072">
    <property type="entry name" value="Response_reg"/>
    <property type="match status" value="1"/>
</dbReference>
<dbReference type="SUPFAM" id="SSF52172">
    <property type="entry name" value="CheY-like"/>
    <property type="match status" value="1"/>
</dbReference>
<dbReference type="Gene3D" id="3.40.50.2300">
    <property type="match status" value="1"/>
</dbReference>
<dbReference type="InterPro" id="IPR043128">
    <property type="entry name" value="Rev_trsase/Diguanyl_cyclase"/>
</dbReference>
<dbReference type="PROSITE" id="PS50883">
    <property type="entry name" value="EAL"/>
    <property type="match status" value="1"/>
</dbReference>
<dbReference type="PANTHER" id="PTHR44757">
    <property type="entry name" value="DIGUANYLATE CYCLASE DGCP"/>
    <property type="match status" value="1"/>
</dbReference>
<dbReference type="HOGENOM" id="CLU_000445_70_50_3"/>
<dbReference type="CDD" id="cd01949">
    <property type="entry name" value="GGDEF"/>
    <property type="match status" value="1"/>
</dbReference>
<sequence>MAKILVIEDELSIRELINELLTLAEYEVIEAENGSQGIELALTTLPDLILCDIMMPYKNGYEVLQQLQSYPETESIPFIFLTAKGTKVDFREGMSLGADDYLAKPFSEDDLLQAINTRLKKRASIEKRYLIQLTQTQEQLDYLLHHDPLTSLPNQLSLREIFNTIISQINISLSLSENSNSENPSQFIPILTLGLDRFRRINESFGYNLGDLVLKIAAQYLSQCINNQGSLARLNGDEFAILLKATQDKEIVANYAQKLLKLFSQPLLINEQEIFLSLSIGISFYPEDGSTLETLLQKANSAMKRAKYLGGDRYEFYPKCYQKIPSPDYLELEADLRHALERNELEVHYQPRLSLSSGEIVGAEALTRWYHPRRGLVSPGIFIPIAEETGLIEPIGEWVLRTACEQSKIWQEKGLGLIRVAVNLSGRQFNQLNLSQWVAKILRETKINSHLLELELTESILVENASESIQKLNDLKTLGVKIAIDDFGTGYSSLSYLQQFPFDILKIDRCFVRNIDQNSKNAAITQAIIFLAHQLGLTVVAEGIETKSELSFLQNHQCDEMQGYLFSRSVKASEFEHLVQSRKNLLKLK</sequence>
<dbReference type="AlphaFoldDB" id="B7KEZ6"/>
<gene>
    <name evidence="5" type="ordered locus">PCC7424_2022</name>
</gene>
<dbReference type="Proteomes" id="UP000002384">
    <property type="component" value="Chromosome"/>
</dbReference>
<dbReference type="InterPro" id="IPR000160">
    <property type="entry name" value="GGDEF_dom"/>
</dbReference>
<feature type="domain" description="GGDEF" evidence="4">
    <location>
        <begin position="186"/>
        <end position="319"/>
    </location>
</feature>
<evidence type="ECO:0000259" key="3">
    <source>
        <dbReference type="PROSITE" id="PS50883"/>
    </source>
</evidence>
<dbReference type="eggNOG" id="COG5001">
    <property type="taxonomic scope" value="Bacteria"/>
</dbReference>
<name>B7KEZ6_GLOC7</name>
<dbReference type="InterPro" id="IPR001789">
    <property type="entry name" value="Sig_transdc_resp-reg_receiver"/>
</dbReference>
<dbReference type="EMBL" id="CP001291">
    <property type="protein sequence ID" value="ACK70452.1"/>
    <property type="molecule type" value="Genomic_DNA"/>
</dbReference>
<evidence type="ECO:0000313" key="6">
    <source>
        <dbReference type="Proteomes" id="UP000002384"/>
    </source>
</evidence>
<dbReference type="Gene3D" id="3.20.20.450">
    <property type="entry name" value="EAL domain"/>
    <property type="match status" value="1"/>
</dbReference>
<accession>B7KEZ6</accession>
<dbReference type="InterPro" id="IPR035919">
    <property type="entry name" value="EAL_sf"/>
</dbReference>
<evidence type="ECO:0000259" key="2">
    <source>
        <dbReference type="PROSITE" id="PS50110"/>
    </source>
</evidence>
<organism evidence="5 6">
    <name type="scientific">Gloeothece citriformis (strain PCC 7424)</name>
    <name type="common">Cyanothece sp. (strain PCC 7424)</name>
    <dbReference type="NCBI Taxonomy" id="65393"/>
    <lineage>
        <taxon>Bacteria</taxon>
        <taxon>Bacillati</taxon>
        <taxon>Cyanobacteriota</taxon>
        <taxon>Cyanophyceae</taxon>
        <taxon>Oscillatoriophycideae</taxon>
        <taxon>Chroococcales</taxon>
        <taxon>Aphanothecaceae</taxon>
        <taxon>Gloeothece</taxon>
        <taxon>Gloeothece citriformis</taxon>
    </lineage>
</organism>
<dbReference type="InterPro" id="IPR052155">
    <property type="entry name" value="Biofilm_reg_signaling"/>
</dbReference>
<keyword evidence="6" id="KW-1185">Reference proteome</keyword>
<proteinExistence type="predicted"/>
<dbReference type="SUPFAM" id="SSF141868">
    <property type="entry name" value="EAL domain-like"/>
    <property type="match status" value="1"/>
</dbReference>
<feature type="modified residue" description="4-aspartylphosphate" evidence="1">
    <location>
        <position position="52"/>
    </location>
</feature>
<dbReference type="InterPro" id="IPR001633">
    <property type="entry name" value="EAL_dom"/>
</dbReference>
<dbReference type="KEGG" id="cyc:PCC7424_2022"/>
<dbReference type="Gene3D" id="3.30.70.270">
    <property type="match status" value="1"/>
</dbReference>
<dbReference type="CDD" id="cd17574">
    <property type="entry name" value="REC_OmpR"/>
    <property type="match status" value="1"/>
</dbReference>
<reference evidence="6" key="1">
    <citation type="journal article" date="2011" name="MBio">
        <title>Novel metabolic attributes of the genus Cyanothece, comprising a group of unicellular nitrogen-fixing Cyanobacteria.</title>
        <authorList>
            <person name="Bandyopadhyay A."/>
            <person name="Elvitigala T."/>
            <person name="Welsh E."/>
            <person name="Stockel J."/>
            <person name="Liberton M."/>
            <person name="Min H."/>
            <person name="Sherman L.A."/>
            <person name="Pakrasi H.B."/>
        </authorList>
    </citation>
    <scope>NUCLEOTIDE SEQUENCE [LARGE SCALE GENOMIC DNA]</scope>
    <source>
        <strain evidence="6">PCC 7424</strain>
    </source>
</reference>
<dbReference type="STRING" id="65393.PCC7424_2022"/>
<dbReference type="SMART" id="SM00267">
    <property type="entry name" value="GGDEF"/>
    <property type="match status" value="1"/>
</dbReference>
<dbReference type="OrthoDB" id="9805474at2"/>
<dbReference type="SMART" id="SM00052">
    <property type="entry name" value="EAL"/>
    <property type="match status" value="1"/>
</dbReference>
<dbReference type="Pfam" id="PF00563">
    <property type="entry name" value="EAL"/>
    <property type="match status" value="1"/>
</dbReference>
<dbReference type="Pfam" id="PF00990">
    <property type="entry name" value="GGDEF"/>
    <property type="match status" value="1"/>
</dbReference>
<feature type="domain" description="EAL" evidence="3">
    <location>
        <begin position="329"/>
        <end position="583"/>
    </location>
</feature>
<dbReference type="PANTHER" id="PTHR44757:SF2">
    <property type="entry name" value="BIOFILM ARCHITECTURE MAINTENANCE PROTEIN MBAA"/>
    <property type="match status" value="1"/>
</dbReference>
<dbReference type="InterPro" id="IPR029787">
    <property type="entry name" value="Nucleotide_cyclase"/>
</dbReference>
<evidence type="ECO:0000256" key="1">
    <source>
        <dbReference type="PROSITE-ProRule" id="PRU00169"/>
    </source>
</evidence>